<proteinExistence type="predicted"/>
<evidence type="ECO:0000256" key="1">
    <source>
        <dbReference type="SAM" id="MobiDB-lite"/>
    </source>
</evidence>
<accession>A0A6J7P0Q7</accession>
<evidence type="ECO:0000313" key="2">
    <source>
        <dbReference type="EMBL" id="CAB4996462.1"/>
    </source>
</evidence>
<organism evidence="2">
    <name type="scientific">freshwater metagenome</name>
    <dbReference type="NCBI Taxonomy" id="449393"/>
    <lineage>
        <taxon>unclassified sequences</taxon>
        <taxon>metagenomes</taxon>
        <taxon>ecological metagenomes</taxon>
    </lineage>
</organism>
<dbReference type="EMBL" id="CAFBPB010000011">
    <property type="protein sequence ID" value="CAB4996462.1"/>
    <property type="molecule type" value="Genomic_DNA"/>
</dbReference>
<protein>
    <submittedName>
        <fullName evidence="2">Unannotated protein</fullName>
    </submittedName>
</protein>
<gene>
    <name evidence="2" type="ORF">UFOPK4049_00157</name>
</gene>
<dbReference type="AlphaFoldDB" id="A0A6J7P0Q7"/>
<sequence length="164" mass="17841">MTPPIPDAITTPRRSPSISGEPASFQASRAATMANCSERSMRRISTRSITSLGSCATRPAKFTGMVLVHSSLKVRMPLLPARSALHVVATSPPSGVVAPSPVTTTRLLDICATYRRAKRERELGRGANDEVNRIANCGKFSNFVIWNLHTKTLFSGYNNFNHAE</sequence>
<feature type="region of interest" description="Disordered" evidence="1">
    <location>
        <begin position="1"/>
        <end position="26"/>
    </location>
</feature>
<reference evidence="2" key="1">
    <citation type="submission" date="2020-05" db="EMBL/GenBank/DDBJ databases">
        <authorList>
            <person name="Chiriac C."/>
            <person name="Salcher M."/>
            <person name="Ghai R."/>
            <person name="Kavagutti S V."/>
        </authorList>
    </citation>
    <scope>NUCLEOTIDE SEQUENCE</scope>
</reference>
<name>A0A6J7P0Q7_9ZZZZ</name>